<gene>
    <name evidence="2" type="primary">PE19_2</name>
    <name evidence="2" type="ORF">MCOO_00810</name>
</gene>
<dbReference type="Gene3D" id="1.10.287.850">
    <property type="entry name" value="HP0062-like domain"/>
    <property type="match status" value="1"/>
</dbReference>
<dbReference type="KEGG" id="mcoo:MCOO_00810"/>
<dbReference type="Pfam" id="PF00934">
    <property type="entry name" value="PE"/>
    <property type="match status" value="1"/>
</dbReference>
<dbReference type="AlphaFoldDB" id="A0A7I7KQR8"/>
<keyword evidence="3" id="KW-1185">Reference proteome</keyword>
<name>A0A7I7KQR8_9MYCO</name>
<feature type="domain" description="PE" evidence="1">
    <location>
        <begin position="4"/>
        <end position="94"/>
    </location>
</feature>
<dbReference type="SUPFAM" id="SSF140459">
    <property type="entry name" value="PE/PPE dimer-like"/>
    <property type="match status" value="1"/>
</dbReference>
<dbReference type="RefSeq" id="WP_163774306.1">
    <property type="nucleotide sequence ID" value="NZ_AP022569.1"/>
</dbReference>
<evidence type="ECO:0000313" key="3">
    <source>
        <dbReference type="Proteomes" id="UP000465866"/>
    </source>
</evidence>
<reference evidence="2 3" key="1">
    <citation type="journal article" date="2019" name="Emerg. Microbes Infect.">
        <title>Comprehensive subspecies identification of 175 nontuberculous mycobacteria species based on 7547 genomic profiles.</title>
        <authorList>
            <person name="Matsumoto Y."/>
            <person name="Kinjo T."/>
            <person name="Motooka D."/>
            <person name="Nabeya D."/>
            <person name="Jung N."/>
            <person name="Uechi K."/>
            <person name="Horii T."/>
            <person name="Iida T."/>
            <person name="Fujita J."/>
            <person name="Nakamura S."/>
        </authorList>
    </citation>
    <scope>NUCLEOTIDE SEQUENCE [LARGE SCALE GENOMIC DNA]</scope>
    <source>
        <strain evidence="2 3">JCM 12404</strain>
    </source>
</reference>
<dbReference type="EMBL" id="AP022569">
    <property type="protein sequence ID" value="BBX44066.1"/>
    <property type="molecule type" value="Genomic_DNA"/>
</dbReference>
<evidence type="ECO:0000313" key="2">
    <source>
        <dbReference type="EMBL" id="BBX44066.1"/>
    </source>
</evidence>
<evidence type="ECO:0000259" key="1">
    <source>
        <dbReference type="Pfam" id="PF00934"/>
    </source>
</evidence>
<sequence length="99" mass="10006">MSFVSILPDTLSAAADNLHSVGSRIQAQNTAALPPTTGLIPAASDEVSALAAMQFAAHAHAYQTVSAQAAAIHQMFVTMLASAADSYTTTEAANAVCAS</sequence>
<dbReference type="Proteomes" id="UP000465866">
    <property type="component" value="Chromosome"/>
</dbReference>
<protein>
    <submittedName>
        <fullName evidence="2">PE family protein</fullName>
    </submittedName>
</protein>
<organism evidence="2 3">
    <name type="scientific">Mycobacterium cookii</name>
    <dbReference type="NCBI Taxonomy" id="1775"/>
    <lineage>
        <taxon>Bacteria</taxon>
        <taxon>Bacillati</taxon>
        <taxon>Actinomycetota</taxon>
        <taxon>Actinomycetes</taxon>
        <taxon>Mycobacteriales</taxon>
        <taxon>Mycobacteriaceae</taxon>
        <taxon>Mycobacterium</taxon>
    </lineage>
</organism>
<accession>A0A7I7KQR8</accession>
<dbReference type="InterPro" id="IPR000084">
    <property type="entry name" value="PE-PGRS_N"/>
</dbReference>
<dbReference type="InterPro" id="IPR038332">
    <property type="entry name" value="PPE_sf"/>
</dbReference>
<proteinExistence type="predicted"/>